<name>A0AA38S8V2_9PEZI</name>
<feature type="compositionally biased region" description="Basic and acidic residues" evidence="1">
    <location>
        <begin position="233"/>
        <end position="252"/>
    </location>
</feature>
<organism evidence="2 3">
    <name type="scientific">Coniochaeta hoffmannii</name>
    <dbReference type="NCBI Taxonomy" id="91930"/>
    <lineage>
        <taxon>Eukaryota</taxon>
        <taxon>Fungi</taxon>
        <taxon>Dikarya</taxon>
        <taxon>Ascomycota</taxon>
        <taxon>Pezizomycotina</taxon>
        <taxon>Sordariomycetes</taxon>
        <taxon>Sordariomycetidae</taxon>
        <taxon>Coniochaetales</taxon>
        <taxon>Coniochaetaceae</taxon>
        <taxon>Coniochaeta</taxon>
    </lineage>
</organism>
<evidence type="ECO:0000256" key="1">
    <source>
        <dbReference type="SAM" id="MobiDB-lite"/>
    </source>
</evidence>
<dbReference type="InterPro" id="IPR008402">
    <property type="entry name" value="APC_su15/mnd2"/>
</dbReference>
<evidence type="ECO:0000313" key="2">
    <source>
        <dbReference type="EMBL" id="KAJ9158369.1"/>
    </source>
</evidence>
<dbReference type="GO" id="GO:0031145">
    <property type="term" value="P:anaphase-promoting complex-dependent catabolic process"/>
    <property type="evidence" value="ECO:0007669"/>
    <property type="project" value="InterPro"/>
</dbReference>
<feature type="compositionally biased region" description="Acidic residues" evidence="1">
    <location>
        <begin position="164"/>
        <end position="174"/>
    </location>
</feature>
<dbReference type="Pfam" id="PF05841">
    <property type="entry name" value="Apc15p"/>
    <property type="match status" value="1"/>
</dbReference>
<feature type="compositionally biased region" description="Polar residues" evidence="1">
    <location>
        <begin position="383"/>
        <end position="394"/>
    </location>
</feature>
<feature type="compositionally biased region" description="Acidic residues" evidence="1">
    <location>
        <begin position="186"/>
        <end position="220"/>
    </location>
</feature>
<comment type="caution">
    <text evidence="2">The sequence shown here is derived from an EMBL/GenBank/DDBJ whole genome shotgun (WGS) entry which is preliminary data.</text>
</comment>
<feature type="region of interest" description="Disordered" evidence="1">
    <location>
        <begin position="132"/>
        <end position="276"/>
    </location>
</feature>
<dbReference type="GO" id="GO:0005680">
    <property type="term" value="C:anaphase-promoting complex"/>
    <property type="evidence" value="ECO:0007669"/>
    <property type="project" value="InterPro"/>
</dbReference>
<evidence type="ECO:0000313" key="3">
    <source>
        <dbReference type="Proteomes" id="UP001174691"/>
    </source>
</evidence>
<feature type="compositionally biased region" description="Acidic residues" evidence="1">
    <location>
        <begin position="265"/>
        <end position="276"/>
    </location>
</feature>
<feature type="compositionally biased region" description="Low complexity" evidence="1">
    <location>
        <begin position="132"/>
        <end position="151"/>
    </location>
</feature>
<dbReference type="AlphaFoldDB" id="A0AA38S8V2"/>
<dbReference type="Proteomes" id="UP001174691">
    <property type="component" value="Unassembled WGS sequence"/>
</dbReference>
<evidence type="ECO:0008006" key="4">
    <source>
        <dbReference type="Google" id="ProtNLM"/>
    </source>
</evidence>
<keyword evidence="3" id="KW-1185">Reference proteome</keyword>
<gene>
    <name evidence="2" type="ORF">NKR19_g3421</name>
</gene>
<feature type="compositionally biased region" description="Gly residues" evidence="1">
    <location>
        <begin position="152"/>
        <end position="163"/>
    </location>
</feature>
<feature type="compositionally biased region" description="Polar residues" evidence="1">
    <location>
        <begin position="44"/>
        <end position="55"/>
    </location>
</feature>
<proteinExistence type="predicted"/>
<dbReference type="EMBL" id="JANBVN010000037">
    <property type="protein sequence ID" value="KAJ9158369.1"/>
    <property type="molecule type" value="Genomic_DNA"/>
</dbReference>
<reference evidence="2" key="1">
    <citation type="submission" date="2022-07" db="EMBL/GenBank/DDBJ databases">
        <title>Fungi with potential for degradation of polypropylene.</title>
        <authorList>
            <person name="Gostincar C."/>
        </authorList>
    </citation>
    <scope>NUCLEOTIDE SEQUENCE</scope>
    <source>
        <strain evidence="2">EXF-13287</strain>
    </source>
</reference>
<accession>A0AA38S8V2</accession>
<sequence length="394" mass="42729">MFDALPDLTPRDSQILWYTSLRNPHLHASSHDQAQPDINPSRPQPNNGSNNQNRHSGGRQAGGLVPLERTSLGRLRADEAYMARRLANISNFGATWLKPPGVPKSLYQMREERREAEEHAEAVRREQLAAELAEAEAAQQAAQGMEGMMDVEGGGGEGMMGEGGEVDLDDDIPDADASGMGGFGYEDSDSDEDDEDDDEEGQEDDVDRGENDGDDGDDDGAGGLTAQQRRAQHRELATHEDRLRELLARGGDDAEEAGIYGAAGEEPDDEEVEGEMLEEEDLVHGDARHLEYEIEPGGDLDMDANLDDEIPEAESLGGYEHTDSDAELTSSEDDDNSRNVSFGPGRGGHRAPPAPARHNNRSSLASQATRQSLDISSILDSSTMGSSPQVRRRN</sequence>
<feature type="compositionally biased region" description="Polar residues" evidence="1">
    <location>
        <begin position="362"/>
        <end position="371"/>
    </location>
</feature>
<feature type="compositionally biased region" description="Low complexity" evidence="1">
    <location>
        <begin position="372"/>
        <end position="382"/>
    </location>
</feature>
<feature type="region of interest" description="Disordered" evidence="1">
    <location>
        <begin position="27"/>
        <end position="70"/>
    </location>
</feature>
<feature type="region of interest" description="Disordered" evidence="1">
    <location>
        <begin position="311"/>
        <end position="394"/>
    </location>
</feature>
<protein>
    <recommendedName>
        <fullName evidence="4">Apc15p protein-domain-containing protein</fullName>
    </recommendedName>
</protein>